<keyword evidence="1" id="KW-0812">Transmembrane</keyword>
<keyword evidence="1" id="KW-1133">Transmembrane helix</keyword>
<gene>
    <name evidence="4" type="ORF">NITINOP_0614</name>
</gene>
<protein>
    <recommendedName>
        <fullName evidence="3">Glutaredoxin domain-containing protein</fullName>
    </recommendedName>
</protein>
<dbReference type="InterPro" id="IPR011767">
    <property type="entry name" value="GLR_AS"/>
</dbReference>
<dbReference type="Pfam" id="PF00462">
    <property type="entry name" value="Glutaredoxin"/>
    <property type="match status" value="1"/>
</dbReference>
<dbReference type="InterPro" id="IPR036249">
    <property type="entry name" value="Thioredoxin-like_sf"/>
</dbReference>
<dbReference type="STRING" id="1715989.NITINOP_0614"/>
<accession>A0A0S4KNM0</accession>
<dbReference type="PROSITE" id="PS00195">
    <property type="entry name" value="GLUTAREDOXIN_1"/>
    <property type="match status" value="1"/>
</dbReference>
<name>A0A0S4KNM0_9BACT</name>
<dbReference type="EMBL" id="LN885086">
    <property type="protein sequence ID" value="CUQ65589.1"/>
    <property type="molecule type" value="Genomic_DNA"/>
</dbReference>
<sequence length="384" mass="42222">MLRRPTARWPFALTLVLSLVIGPAAGGTDVQIHDAPPDIEVFVRAGCPHCETAKVFLDTLRREQPELRIKFYDIGEDAGARQRLASMVHDRGMSVIGVPTFLIGTDLIIGFRSNETTGADIRALVARNAPATAAPSLIDSIETPWFGRLHIKDFGLPLFTVIIGLLDGFNPCAMWVLLFLLSLLVNLQDRFKMALIAGTFVLVSGLVYLAFMAAWLNVFLVIGFSRAIQVALGCVACFMGAVNVKDFVAFRRGVSLSIPDSTKPRFYTMVRRILQADHLPGALVGTVVLAVFVNVIELLCTAGFPMLYTQILTAQQLSAWEYYGYLGLYNLAYIFDDGLMVAIAVVTLSRRKLQERAGRWLKLAGGSLMIGLGIVLLFRPQWLA</sequence>
<feature type="chain" id="PRO_5006623440" description="Glutaredoxin domain-containing protein" evidence="2">
    <location>
        <begin position="27"/>
        <end position="384"/>
    </location>
</feature>
<dbReference type="PROSITE" id="PS51354">
    <property type="entry name" value="GLUTAREDOXIN_2"/>
    <property type="match status" value="1"/>
</dbReference>
<reference evidence="5" key="1">
    <citation type="submission" date="2015-09" db="EMBL/GenBank/DDBJ databases">
        <authorList>
            <person name="Daims H."/>
        </authorList>
    </citation>
    <scope>NUCLEOTIDE SEQUENCE [LARGE SCALE GENOMIC DNA]</scope>
</reference>
<dbReference type="Proteomes" id="UP000066284">
    <property type="component" value="Chromosome 1"/>
</dbReference>
<feature type="transmembrane region" description="Helical" evidence="1">
    <location>
        <begin position="360"/>
        <end position="378"/>
    </location>
</feature>
<dbReference type="AlphaFoldDB" id="A0A0S4KNM0"/>
<feature type="transmembrane region" description="Helical" evidence="1">
    <location>
        <begin position="281"/>
        <end position="308"/>
    </location>
</feature>
<keyword evidence="5" id="KW-1185">Reference proteome</keyword>
<feature type="transmembrane region" description="Helical" evidence="1">
    <location>
        <begin position="222"/>
        <end position="242"/>
    </location>
</feature>
<keyword evidence="1" id="KW-0472">Membrane</keyword>
<dbReference type="InterPro" id="IPR002109">
    <property type="entry name" value="Glutaredoxin"/>
</dbReference>
<feature type="transmembrane region" description="Helical" evidence="1">
    <location>
        <begin position="193"/>
        <end position="216"/>
    </location>
</feature>
<proteinExistence type="predicted"/>
<evidence type="ECO:0000313" key="4">
    <source>
        <dbReference type="EMBL" id="CUQ65589.1"/>
    </source>
</evidence>
<evidence type="ECO:0000313" key="5">
    <source>
        <dbReference type="Proteomes" id="UP000066284"/>
    </source>
</evidence>
<evidence type="ECO:0000259" key="3">
    <source>
        <dbReference type="Pfam" id="PF00462"/>
    </source>
</evidence>
<organism evidence="4 5">
    <name type="scientific">Candidatus Nitrospira inopinata</name>
    <dbReference type="NCBI Taxonomy" id="1715989"/>
    <lineage>
        <taxon>Bacteria</taxon>
        <taxon>Pseudomonadati</taxon>
        <taxon>Nitrospirota</taxon>
        <taxon>Nitrospiria</taxon>
        <taxon>Nitrospirales</taxon>
        <taxon>Nitrospiraceae</taxon>
        <taxon>Nitrospira</taxon>
    </lineage>
</organism>
<evidence type="ECO:0000256" key="1">
    <source>
        <dbReference type="SAM" id="Phobius"/>
    </source>
</evidence>
<feature type="domain" description="Glutaredoxin" evidence="3">
    <location>
        <begin position="39"/>
        <end position="105"/>
    </location>
</feature>
<feature type="transmembrane region" description="Helical" evidence="1">
    <location>
        <begin position="328"/>
        <end position="348"/>
    </location>
</feature>
<dbReference type="SUPFAM" id="SSF52833">
    <property type="entry name" value="Thioredoxin-like"/>
    <property type="match status" value="1"/>
</dbReference>
<dbReference type="RefSeq" id="WP_269447228.1">
    <property type="nucleotide sequence ID" value="NZ_LN885086.1"/>
</dbReference>
<feature type="transmembrane region" description="Helical" evidence="1">
    <location>
        <begin position="158"/>
        <end position="181"/>
    </location>
</feature>
<evidence type="ECO:0000256" key="2">
    <source>
        <dbReference type="SAM" id="SignalP"/>
    </source>
</evidence>
<dbReference type="Gene3D" id="3.40.30.10">
    <property type="entry name" value="Glutaredoxin"/>
    <property type="match status" value="1"/>
</dbReference>
<dbReference type="KEGG" id="nio:NITINOP_0614"/>
<feature type="signal peptide" evidence="2">
    <location>
        <begin position="1"/>
        <end position="26"/>
    </location>
</feature>
<keyword evidence="2" id="KW-0732">Signal</keyword>